<keyword evidence="7" id="KW-0132">Cell division</keyword>
<comment type="catalytic activity">
    <reaction evidence="16">
        <text>L-lysyl(20)-[histone H4] + S-adenosyl-L-methionine = N(6)-methyl-L-lysyl(20)-[histone H4] + S-adenosyl-L-homocysteine + H(+)</text>
        <dbReference type="Rhea" id="RHEA:60344"/>
        <dbReference type="Rhea" id="RHEA-COMP:15554"/>
        <dbReference type="Rhea" id="RHEA-COMP:15555"/>
        <dbReference type="ChEBI" id="CHEBI:15378"/>
        <dbReference type="ChEBI" id="CHEBI:29969"/>
        <dbReference type="ChEBI" id="CHEBI:57856"/>
        <dbReference type="ChEBI" id="CHEBI:59789"/>
        <dbReference type="ChEBI" id="CHEBI:61929"/>
        <dbReference type="EC" id="2.1.1.361"/>
    </reaction>
</comment>
<evidence type="ECO:0000256" key="6">
    <source>
        <dbReference type="ARBA" id="ARBA00022603"/>
    </source>
</evidence>
<dbReference type="InterPro" id="IPR051760">
    <property type="entry name" value="KMT5A"/>
</dbReference>
<comment type="subcellular location">
    <subcellularLocation>
        <location evidence="2">Chromosome</location>
    </subcellularLocation>
    <subcellularLocation>
        <location evidence="1">Nucleus</location>
    </subcellularLocation>
</comment>
<evidence type="ECO:0000256" key="5">
    <source>
        <dbReference type="ARBA" id="ARBA00022491"/>
    </source>
</evidence>
<evidence type="ECO:0000256" key="7">
    <source>
        <dbReference type="ARBA" id="ARBA00022618"/>
    </source>
</evidence>
<dbReference type="OrthoDB" id="5560686at2759"/>
<dbReference type="PROSITE" id="PS50280">
    <property type="entry name" value="SET"/>
    <property type="match status" value="1"/>
</dbReference>
<dbReference type="InterPro" id="IPR001214">
    <property type="entry name" value="SET_dom"/>
</dbReference>
<keyword evidence="4" id="KW-0158">Chromosome</keyword>
<dbReference type="Pfam" id="PF00856">
    <property type="entry name" value="SET"/>
    <property type="match status" value="1"/>
</dbReference>
<keyword evidence="21" id="KW-1185">Reference proteome</keyword>
<dbReference type="InterPro" id="IPR046341">
    <property type="entry name" value="SET_dom_sf"/>
</dbReference>
<evidence type="ECO:0000256" key="15">
    <source>
        <dbReference type="ARBA" id="ARBA00023306"/>
    </source>
</evidence>
<dbReference type="PROSITE" id="PS51571">
    <property type="entry name" value="SAM_MT43_PR_SET"/>
    <property type="match status" value="1"/>
</dbReference>
<dbReference type="SUPFAM" id="SSF82199">
    <property type="entry name" value="SET domain"/>
    <property type="match status" value="1"/>
</dbReference>
<dbReference type="FunFam" id="2.170.270.10:FF:000021">
    <property type="entry name" value="Histone-lysine N-methyltransferase"/>
    <property type="match status" value="1"/>
</dbReference>
<accession>A0A9Q1DAT6</accession>
<evidence type="ECO:0000256" key="1">
    <source>
        <dbReference type="ARBA" id="ARBA00004123"/>
    </source>
</evidence>
<protein>
    <recommendedName>
        <fullName evidence="3">[histone H4]-lysine(20) N-methyltransferase</fullName>
        <ecNumber evidence="3">2.1.1.361</ecNumber>
    </recommendedName>
</protein>
<dbReference type="GO" id="GO:0043516">
    <property type="term" value="P:regulation of DNA damage response, signal transduction by p53 class mediator"/>
    <property type="evidence" value="ECO:0007669"/>
    <property type="project" value="TreeGrafter"/>
</dbReference>
<evidence type="ECO:0000256" key="18">
    <source>
        <dbReference type="SAM" id="MobiDB-lite"/>
    </source>
</evidence>
<organism evidence="20 21">
    <name type="scientific">Conger conger</name>
    <name type="common">Conger eel</name>
    <name type="synonym">Muraena conger</name>
    <dbReference type="NCBI Taxonomy" id="82655"/>
    <lineage>
        <taxon>Eukaryota</taxon>
        <taxon>Metazoa</taxon>
        <taxon>Chordata</taxon>
        <taxon>Craniata</taxon>
        <taxon>Vertebrata</taxon>
        <taxon>Euteleostomi</taxon>
        <taxon>Actinopterygii</taxon>
        <taxon>Neopterygii</taxon>
        <taxon>Teleostei</taxon>
        <taxon>Anguilliformes</taxon>
        <taxon>Congridae</taxon>
        <taxon>Conger</taxon>
    </lineage>
</organism>
<evidence type="ECO:0000256" key="14">
    <source>
        <dbReference type="ARBA" id="ARBA00023242"/>
    </source>
</evidence>
<dbReference type="GO" id="GO:0051301">
    <property type="term" value="P:cell division"/>
    <property type="evidence" value="ECO:0007669"/>
    <property type="project" value="UniProtKB-KW"/>
</dbReference>
<dbReference type="EMBL" id="JAFJMO010000011">
    <property type="protein sequence ID" value="KAJ8263699.1"/>
    <property type="molecule type" value="Genomic_DNA"/>
</dbReference>
<evidence type="ECO:0000256" key="10">
    <source>
        <dbReference type="ARBA" id="ARBA00022776"/>
    </source>
</evidence>
<dbReference type="InterPro" id="IPR047266">
    <property type="entry name" value="KMT5A-like_SET"/>
</dbReference>
<dbReference type="PANTHER" id="PTHR46167:SF1">
    <property type="entry name" value="N-LYSINE METHYLTRANSFERASE KMT5A"/>
    <property type="match status" value="1"/>
</dbReference>
<reference evidence="20" key="1">
    <citation type="journal article" date="2023" name="Science">
        <title>Genome structures resolve the early diversification of teleost fishes.</title>
        <authorList>
            <person name="Parey E."/>
            <person name="Louis A."/>
            <person name="Montfort J."/>
            <person name="Bouchez O."/>
            <person name="Roques C."/>
            <person name="Iampietro C."/>
            <person name="Lluch J."/>
            <person name="Castinel A."/>
            <person name="Donnadieu C."/>
            <person name="Desvignes T."/>
            <person name="Floi Bucao C."/>
            <person name="Jouanno E."/>
            <person name="Wen M."/>
            <person name="Mejri S."/>
            <person name="Dirks R."/>
            <person name="Jansen H."/>
            <person name="Henkel C."/>
            <person name="Chen W.J."/>
            <person name="Zahm M."/>
            <person name="Cabau C."/>
            <person name="Klopp C."/>
            <person name="Thompson A.W."/>
            <person name="Robinson-Rechavi M."/>
            <person name="Braasch I."/>
            <person name="Lecointre G."/>
            <person name="Bobe J."/>
            <person name="Postlethwait J.H."/>
            <person name="Berthelot C."/>
            <person name="Roest Crollius H."/>
            <person name="Guiguen Y."/>
        </authorList>
    </citation>
    <scope>NUCLEOTIDE SEQUENCE</scope>
    <source>
        <strain evidence="20">Concon-B</strain>
    </source>
</reference>
<dbReference type="CDD" id="cd10528">
    <property type="entry name" value="SET_SETD8"/>
    <property type="match status" value="1"/>
</dbReference>
<dbReference type="Gene3D" id="2.170.270.10">
    <property type="entry name" value="SET domain"/>
    <property type="match status" value="1"/>
</dbReference>
<dbReference type="GO" id="GO:0140944">
    <property type="term" value="F:histone H4K20 monomethyltransferase activity"/>
    <property type="evidence" value="ECO:0007669"/>
    <property type="project" value="UniProtKB-EC"/>
</dbReference>
<keyword evidence="15" id="KW-0131">Cell cycle</keyword>
<feature type="compositionally biased region" description="Acidic residues" evidence="18">
    <location>
        <begin position="103"/>
        <end position="112"/>
    </location>
</feature>
<dbReference type="Proteomes" id="UP001152803">
    <property type="component" value="Unassembled WGS sequence"/>
</dbReference>
<evidence type="ECO:0000313" key="21">
    <source>
        <dbReference type="Proteomes" id="UP001152803"/>
    </source>
</evidence>
<comment type="catalytic activity">
    <reaction evidence="17">
        <text>L-lysyl-[protein] + S-adenosyl-L-methionine = N(6)-methyl-L-lysyl-[protein] + S-adenosyl-L-homocysteine + H(+)</text>
        <dbReference type="Rhea" id="RHEA:51736"/>
        <dbReference type="Rhea" id="RHEA-COMP:9752"/>
        <dbReference type="Rhea" id="RHEA-COMP:13053"/>
        <dbReference type="ChEBI" id="CHEBI:15378"/>
        <dbReference type="ChEBI" id="CHEBI:29969"/>
        <dbReference type="ChEBI" id="CHEBI:57856"/>
        <dbReference type="ChEBI" id="CHEBI:59789"/>
        <dbReference type="ChEBI" id="CHEBI:61929"/>
    </reaction>
</comment>
<proteinExistence type="predicted"/>
<evidence type="ECO:0000256" key="13">
    <source>
        <dbReference type="ARBA" id="ARBA00023163"/>
    </source>
</evidence>
<evidence type="ECO:0000259" key="19">
    <source>
        <dbReference type="PROSITE" id="PS50280"/>
    </source>
</evidence>
<dbReference type="GO" id="GO:0006357">
    <property type="term" value="P:regulation of transcription by RNA polymerase II"/>
    <property type="evidence" value="ECO:0007669"/>
    <property type="project" value="TreeGrafter"/>
</dbReference>
<dbReference type="PANTHER" id="PTHR46167">
    <property type="entry name" value="N-LYSINE METHYLTRANSFERASE KMT5A"/>
    <property type="match status" value="1"/>
</dbReference>
<evidence type="ECO:0000256" key="12">
    <source>
        <dbReference type="ARBA" id="ARBA00023015"/>
    </source>
</evidence>
<dbReference type="GO" id="GO:0005700">
    <property type="term" value="C:polytene chromosome"/>
    <property type="evidence" value="ECO:0007669"/>
    <property type="project" value="TreeGrafter"/>
</dbReference>
<gene>
    <name evidence="20" type="ORF">COCON_G00161560</name>
</gene>
<keyword evidence="12" id="KW-0805">Transcription regulation</keyword>
<dbReference type="AlphaFoldDB" id="A0A9Q1DAT6"/>
<evidence type="ECO:0000256" key="11">
    <source>
        <dbReference type="ARBA" id="ARBA00022853"/>
    </source>
</evidence>
<keyword evidence="6" id="KW-0489">Methyltransferase</keyword>
<feature type="compositionally biased region" description="Basic and acidic residues" evidence="18">
    <location>
        <begin position="116"/>
        <end position="126"/>
    </location>
</feature>
<evidence type="ECO:0000256" key="9">
    <source>
        <dbReference type="ARBA" id="ARBA00022691"/>
    </source>
</evidence>
<feature type="compositionally biased region" description="Basic and acidic residues" evidence="18">
    <location>
        <begin position="7"/>
        <end position="27"/>
    </location>
</feature>
<name>A0A9Q1DAT6_CONCO</name>
<dbReference type="InterPro" id="IPR016858">
    <property type="entry name" value="KMT5A-like"/>
</dbReference>
<evidence type="ECO:0000256" key="17">
    <source>
        <dbReference type="ARBA" id="ARBA00048985"/>
    </source>
</evidence>
<evidence type="ECO:0000256" key="2">
    <source>
        <dbReference type="ARBA" id="ARBA00004286"/>
    </source>
</evidence>
<dbReference type="GO" id="GO:0032259">
    <property type="term" value="P:methylation"/>
    <property type="evidence" value="ECO:0007669"/>
    <property type="project" value="UniProtKB-KW"/>
</dbReference>
<comment type="caution">
    <text evidence="20">The sequence shown here is derived from an EMBL/GenBank/DDBJ whole genome shotgun (WGS) entry which is preliminary data.</text>
</comment>
<keyword evidence="13" id="KW-0804">Transcription</keyword>
<evidence type="ECO:0000256" key="8">
    <source>
        <dbReference type="ARBA" id="ARBA00022679"/>
    </source>
</evidence>
<feature type="domain" description="SET" evidence="19">
    <location>
        <begin position="161"/>
        <end position="282"/>
    </location>
</feature>
<evidence type="ECO:0000256" key="16">
    <source>
        <dbReference type="ARBA" id="ARBA00047784"/>
    </source>
</evidence>
<keyword evidence="10" id="KW-0498">Mitosis</keyword>
<feature type="compositionally biased region" description="Basic and acidic residues" evidence="18">
    <location>
        <begin position="69"/>
        <end position="83"/>
    </location>
</feature>
<evidence type="ECO:0000256" key="3">
    <source>
        <dbReference type="ARBA" id="ARBA00012187"/>
    </source>
</evidence>
<keyword evidence="14" id="KW-0539">Nucleus</keyword>
<keyword evidence="9" id="KW-0949">S-adenosyl-L-methionine</keyword>
<dbReference type="SMART" id="SM00317">
    <property type="entry name" value="SET"/>
    <property type="match status" value="1"/>
</dbReference>
<dbReference type="EC" id="2.1.1.361" evidence="3"/>
<keyword evidence="11" id="KW-0156">Chromatin regulator</keyword>
<dbReference type="GO" id="GO:0005634">
    <property type="term" value="C:nucleus"/>
    <property type="evidence" value="ECO:0007669"/>
    <property type="project" value="UniProtKB-SubCell"/>
</dbReference>
<feature type="region of interest" description="Disordered" evidence="18">
    <location>
        <begin position="1"/>
        <end position="142"/>
    </location>
</feature>
<keyword evidence="5" id="KW-0678">Repressor</keyword>
<keyword evidence="8" id="KW-0808">Transferase</keyword>
<evidence type="ECO:0000313" key="20">
    <source>
        <dbReference type="EMBL" id="KAJ8263699.1"/>
    </source>
</evidence>
<evidence type="ECO:0000256" key="4">
    <source>
        <dbReference type="ARBA" id="ARBA00022454"/>
    </source>
</evidence>
<sequence>MGKGKKVQPEDAPDIKGKETKENHPKMNGEGLCCGQTTIRSFLSPAKPRSPLVDHSLLPDAKCSSKHSAQKEPDRKGEGRLDVLPEGEEAGSPGRARGTEEVLAGEEEEEQTSETSGKRQFPEPKVTDYFPIRRSSRKSRAELKSEEHRQIEDLIQKGVEDGLEVRHIEGKGRGVFADGSFRKGQFVVEYHGDLLEIRDAKRREEEYGKDPATGCYMYYFQYHNKTYCVDATKETERVGRLINHSKNGNCQTKLHGIDGRPHLILVASRDIEKGEELLYDYGDRSKESIAAHPWLKH</sequence>